<reference evidence="2" key="5">
    <citation type="journal article" date="2021" name="G3 (Bethesda)">
        <title>Aegilops tauschii genome assembly Aet v5.0 features greater sequence contiguity and improved annotation.</title>
        <authorList>
            <person name="Wang L."/>
            <person name="Zhu T."/>
            <person name="Rodriguez J.C."/>
            <person name="Deal K.R."/>
            <person name="Dubcovsky J."/>
            <person name="McGuire P.E."/>
            <person name="Lux T."/>
            <person name="Spannagl M."/>
            <person name="Mayer K.F.X."/>
            <person name="Baldrich P."/>
            <person name="Meyers B.C."/>
            <person name="Huo N."/>
            <person name="Gu Y.Q."/>
            <person name="Zhou H."/>
            <person name="Devos K.M."/>
            <person name="Bennetzen J.L."/>
            <person name="Unver T."/>
            <person name="Budak H."/>
            <person name="Gulick P.J."/>
            <person name="Galiba G."/>
            <person name="Kalapos B."/>
            <person name="Nelson D.R."/>
            <person name="Li P."/>
            <person name="You F.M."/>
            <person name="Luo M.C."/>
            <person name="Dvorak J."/>
        </authorList>
    </citation>
    <scope>NUCLEOTIDE SEQUENCE [LARGE SCALE GENOMIC DNA]</scope>
    <source>
        <strain evidence="2">cv. AL8/78</strain>
    </source>
</reference>
<dbReference type="EnsemblPlants" id="AET3Gv20303300.1">
    <property type="protein sequence ID" value="AET3Gv20303300.1"/>
    <property type="gene ID" value="AET3Gv20303300"/>
</dbReference>
<evidence type="ECO:0000256" key="1">
    <source>
        <dbReference type="SAM" id="Phobius"/>
    </source>
</evidence>
<evidence type="ECO:0000313" key="3">
    <source>
        <dbReference type="Proteomes" id="UP000015105"/>
    </source>
</evidence>
<accession>A0A453ED62</accession>
<dbReference type="AlphaFoldDB" id="A0A453ED62"/>
<name>A0A453ED62_AEGTS</name>
<keyword evidence="3" id="KW-1185">Reference proteome</keyword>
<dbReference type="Proteomes" id="UP000015105">
    <property type="component" value="Chromosome 3D"/>
</dbReference>
<reference evidence="2" key="4">
    <citation type="submission" date="2019-03" db="UniProtKB">
        <authorList>
            <consortium name="EnsemblPlants"/>
        </authorList>
    </citation>
    <scope>IDENTIFICATION</scope>
</reference>
<keyword evidence="1" id="KW-0812">Transmembrane</keyword>
<feature type="transmembrane region" description="Helical" evidence="1">
    <location>
        <begin position="6"/>
        <end position="31"/>
    </location>
</feature>
<reference evidence="2" key="3">
    <citation type="journal article" date="2017" name="Nature">
        <title>Genome sequence of the progenitor of the wheat D genome Aegilops tauschii.</title>
        <authorList>
            <person name="Luo M.C."/>
            <person name="Gu Y.Q."/>
            <person name="Puiu D."/>
            <person name="Wang H."/>
            <person name="Twardziok S.O."/>
            <person name="Deal K.R."/>
            <person name="Huo N."/>
            <person name="Zhu T."/>
            <person name="Wang L."/>
            <person name="Wang Y."/>
            <person name="McGuire P.E."/>
            <person name="Liu S."/>
            <person name="Long H."/>
            <person name="Ramasamy R.K."/>
            <person name="Rodriguez J.C."/>
            <person name="Van S.L."/>
            <person name="Yuan L."/>
            <person name="Wang Z."/>
            <person name="Xia Z."/>
            <person name="Xiao L."/>
            <person name="Anderson O.D."/>
            <person name="Ouyang S."/>
            <person name="Liang Y."/>
            <person name="Zimin A.V."/>
            <person name="Pertea G."/>
            <person name="Qi P."/>
            <person name="Bennetzen J.L."/>
            <person name="Dai X."/>
            <person name="Dawson M.W."/>
            <person name="Muller H.G."/>
            <person name="Kugler K."/>
            <person name="Rivarola-Duarte L."/>
            <person name="Spannagl M."/>
            <person name="Mayer K.F.X."/>
            <person name="Lu F.H."/>
            <person name="Bevan M.W."/>
            <person name="Leroy P."/>
            <person name="Li P."/>
            <person name="You F.M."/>
            <person name="Sun Q."/>
            <person name="Liu Z."/>
            <person name="Lyons E."/>
            <person name="Wicker T."/>
            <person name="Salzberg S.L."/>
            <person name="Devos K.M."/>
            <person name="Dvorak J."/>
        </authorList>
    </citation>
    <scope>NUCLEOTIDE SEQUENCE [LARGE SCALE GENOMIC DNA]</scope>
    <source>
        <strain evidence="2">cv. AL8/78</strain>
    </source>
</reference>
<organism evidence="2 3">
    <name type="scientific">Aegilops tauschii subsp. strangulata</name>
    <name type="common">Goatgrass</name>
    <dbReference type="NCBI Taxonomy" id="200361"/>
    <lineage>
        <taxon>Eukaryota</taxon>
        <taxon>Viridiplantae</taxon>
        <taxon>Streptophyta</taxon>
        <taxon>Embryophyta</taxon>
        <taxon>Tracheophyta</taxon>
        <taxon>Spermatophyta</taxon>
        <taxon>Magnoliopsida</taxon>
        <taxon>Liliopsida</taxon>
        <taxon>Poales</taxon>
        <taxon>Poaceae</taxon>
        <taxon>BOP clade</taxon>
        <taxon>Pooideae</taxon>
        <taxon>Triticodae</taxon>
        <taxon>Triticeae</taxon>
        <taxon>Triticinae</taxon>
        <taxon>Aegilops</taxon>
    </lineage>
</organism>
<keyword evidence="1" id="KW-0472">Membrane</keyword>
<protein>
    <submittedName>
        <fullName evidence="2">Uncharacterized protein</fullName>
    </submittedName>
</protein>
<reference evidence="3" key="1">
    <citation type="journal article" date="2014" name="Science">
        <title>Ancient hybridizations among the ancestral genomes of bread wheat.</title>
        <authorList>
            <consortium name="International Wheat Genome Sequencing Consortium,"/>
            <person name="Marcussen T."/>
            <person name="Sandve S.R."/>
            <person name="Heier L."/>
            <person name="Spannagl M."/>
            <person name="Pfeifer M."/>
            <person name="Jakobsen K.S."/>
            <person name="Wulff B.B."/>
            <person name="Steuernagel B."/>
            <person name="Mayer K.F."/>
            <person name="Olsen O.A."/>
        </authorList>
    </citation>
    <scope>NUCLEOTIDE SEQUENCE [LARGE SCALE GENOMIC DNA]</scope>
    <source>
        <strain evidence="3">cv. AL8/78</strain>
    </source>
</reference>
<proteinExistence type="predicted"/>
<keyword evidence="1" id="KW-1133">Transmembrane helix</keyword>
<evidence type="ECO:0000313" key="2">
    <source>
        <dbReference type="EnsemblPlants" id="AET3Gv20303300.1"/>
    </source>
</evidence>
<sequence length="70" mass="7431">VASTLLYIYSTTSLFLLALPLYLLAVTLVLATPCTVLPLPRASACHLIWAPGLRGARSLRAHGGERAELG</sequence>
<dbReference type="Gramene" id="AET3Gv20303300.1">
    <property type="protein sequence ID" value="AET3Gv20303300.1"/>
    <property type="gene ID" value="AET3Gv20303300"/>
</dbReference>
<reference evidence="3" key="2">
    <citation type="journal article" date="2017" name="Nat. Plants">
        <title>The Aegilops tauschii genome reveals multiple impacts of transposons.</title>
        <authorList>
            <person name="Zhao G."/>
            <person name="Zou C."/>
            <person name="Li K."/>
            <person name="Wang K."/>
            <person name="Li T."/>
            <person name="Gao L."/>
            <person name="Zhang X."/>
            <person name="Wang H."/>
            <person name="Yang Z."/>
            <person name="Liu X."/>
            <person name="Jiang W."/>
            <person name="Mao L."/>
            <person name="Kong X."/>
            <person name="Jiao Y."/>
            <person name="Jia J."/>
        </authorList>
    </citation>
    <scope>NUCLEOTIDE SEQUENCE [LARGE SCALE GENOMIC DNA]</scope>
    <source>
        <strain evidence="3">cv. AL8/78</strain>
    </source>
</reference>